<feature type="domain" description="Exocyst complex component EXOC6/Sec15 N-terminal" evidence="4">
    <location>
        <begin position="61"/>
        <end position="227"/>
    </location>
</feature>
<sequence>MLRSRSGRAENNMMSTTSLLSQVGGGGDDFILASLVESGFITGSIKTVLERGKQDAFQDSLDRFLDKQRREIQTLCSDNYEEFLKSVSHLKKVRDDAQQLRKRIEDLNKQVQDAGRTALDRGKSLLTFRTIGDNVQSAMDTVEMCRYVSSLSAKANQQINDQKYYPALITLDELEKSLRNVHRFEFAQFLDKHVPKFKQKIKACVERDFNDWLVDAKSKSQKIGELMLDHSINDHRGGTNTSIRSQQYQQYVTDPDDTDATRSVFEIVELGFAPVYTCKHIFETMYCYEQFKGLHYKRNRDIQLRHELDHFPSPVGNETNHHLIPDLKRWMERVLGFFAVENAVLHSTSSLLSSVEISSMWERTRMQIISILDAFLTRETKKHAFLSIKNLTLNFSTAVSTMLNLDIAPVIDLLVGYRSAFEDVLKSHARDCMCIQIFQHEPYEPYDLYKNYGATNQLDNSSPRGNGSPAGSSSSPIAESTFPSDEKQKISQLEKFDLIESDLHQITTNKSPSSPATSPTGRSSRSKNTSSSSSSVAPAARRTPPTFSYSLVLCAWFVENYIKEYMAYRKSIISPSSHCEEVKSGIVELLTLIHTCMGTTFDANDNLQDDDDDRSQSLKRNAQVVVNLQYMLDRLVPYFDKVYRDDVIKESSPSPPRSVIYLTSLRNQVLATLQRGETSLLKSVTKRCSFVLNAGKHEVDWAPTLPAFPSSSSSPPPPDDGEPHAYVTQLVTYLRRVDDCTKFVAYETRERLFLRTFQYISQFLFDLLCSTRYEDDVPKSLNMMSIKSLQKDMCYLNDRLIKSVPVMSAGLTSSIQNLTILFDFLIKENVRELALMDERVMRLLQDAVNDDGVDIDQLDVYQHDKNQYYDELIEDFCKRYNIANVNAERVKQLSAVLDKMRHYQIELLKEVAENARKSRKKTTNRNFLFGFKKK</sequence>
<name>A0AAW2ZL54_9EUKA</name>
<feature type="compositionally biased region" description="Polar residues" evidence="3">
    <location>
        <begin position="507"/>
        <end position="522"/>
    </location>
</feature>
<dbReference type="Gene3D" id="1.20.58.670">
    <property type="entry name" value="Dsl1p vesicle tethering complex, Tip20p subunit, domain D"/>
    <property type="match status" value="1"/>
</dbReference>
<dbReference type="PANTHER" id="PTHR12702">
    <property type="entry name" value="SEC15"/>
    <property type="match status" value="1"/>
</dbReference>
<evidence type="ECO:0000256" key="1">
    <source>
        <dbReference type="ARBA" id="ARBA00023054"/>
    </source>
</evidence>
<dbReference type="GO" id="GO:0000145">
    <property type="term" value="C:exocyst"/>
    <property type="evidence" value="ECO:0007669"/>
    <property type="project" value="TreeGrafter"/>
</dbReference>
<feature type="region of interest" description="Disordered" evidence="3">
    <location>
        <begin position="507"/>
        <end position="542"/>
    </location>
</feature>
<dbReference type="EMBL" id="JAOPGA020001594">
    <property type="protein sequence ID" value="KAL0489713.1"/>
    <property type="molecule type" value="Genomic_DNA"/>
</dbReference>
<evidence type="ECO:0000313" key="5">
    <source>
        <dbReference type="EMBL" id="KAL0489713.1"/>
    </source>
</evidence>
<dbReference type="AlphaFoldDB" id="A0AAW2ZL54"/>
<proteinExistence type="predicted"/>
<feature type="coiled-coil region" evidence="2">
    <location>
        <begin position="90"/>
        <end position="117"/>
    </location>
</feature>
<gene>
    <name evidence="5" type="ORF">AKO1_011428</name>
</gene>
<dbReference type="GO" id="GO:0016020">
    <property type="term" value="C:membrane"/>
    <property type="evidence" value="ECO:0007669"/>
    <property type="project" value="TreeGrafter"/>
</dbReference>
<dbReference type="InterPro" id="IPR007225">
    <property type="entry name" value="EXOC6/Sec15"/>
</dbReference>
<reference evidence="5 6" key="1">
    <citation type="submission" date="2024-03" db="EMBL/GenBank/DDBJ databases">
        <title>The Acrasis kona genome and developmental transcriptomes reveal deep origins of eukaryotic multicellular pathways.</title>
        <authorList>
            <person name="Sheikh S."/>
            <person name="Fu C.-J."/>
            <person name="Brown M.W."/>
            <person name="Baldauf S.L."/>
        </authorList>
    </citation>
    <scope>NUCLEOTIDE SEQUENCE [LARGE SCALE GENOMIC DNA]</scope>
    <source>
        <strain evidence="5 6">ATCC MYA-3509</strain>
    </source>
</reference>
<keyword evidence="1 2" id="KW-0175">Coiled coil</keyword>
<protein>
    <recommendedName>
        <fullName evidence="4">Exocyst complex component EXOC6/Sec15 N-terminal domain-containing protein</fullName>
    </recommendedName>
</protein>
<dbReference type="GO" id="GO:0090522">
    <property type="term" value="P:vesicle tethering involved in exocytosis"/>
    <property type="evidence" value="ECO:0007669"/>
    <property type="project" value="InterPro"/>
</dbReference>
<feature type="compositionally biased region" description="Low complexity" evidence="3">
    <location>
        <begin position="526"/>
        <end position="542"/>
    </location>
</feature>
<evidence type="ECO:0000259" key="4">
    <source>
        <dbReference type="Pfam" id="PF20651"/>
    </source>
</evidence>
<feature type="region of interest" description="Disordered" evidence="3">
    <location>
        <begin position="457"/>
        <end position="485"/>
    </location>
</feature>
<evidence type="ECO:0000313" key="6">
    <source>
        <dbReference type="Proteomes" id="UP001431209"/>
    </source>
</evidence>
<accession>A0AAW2ZL54</accession>
<comment type="caution">
    <text evidence="5">The sequence shown here is derived from an EMBL/GenBank/DDBJ whole genome shotgun (WGS) entry which is preliminary data.</text>
</comment>
<dbReference type="GO" id="GO:0006886">
    <property type="term" value="P:intracellular protein transport"/>
    <property type="evidence" value="ECO:0007669"/>
    <property type="project" value="InterPro"/>
</dbReference>
<dbReference type="PANTHER" id="PTHR12702:SF0">
    <property type="entry name" value="EXOCYST COMPLEX COMPONENT 6"/>
    <property type="match status" value="1"/>
</dbReference>
<dbReference type="GO" id="GO:0006893">
    <property type="term" value="P:Golgi to plasma membrane transport"/>
    <property type="evidence" value="ECO:0007669"/>
    <property type="project" value="TreeGrafter"/>
</dbReference>
<keyword evidence="6" id="KW-1185">Reference proteome</keyword>
<evidence type="ECO:0000256" key="2">
    <source>
        <dbReference type="SAM" id="Coils"/>
    </source>
</evidence>
<organism evidence="5 6">
    <name type="scientific">Acrasis kona</name>
    <dbReference type="NCBI Taxonomy" id="1008807"/>
    <lineage>
        <taxon>Eukaryota</taxon>
        <taxon>Discoba</taxon>
        <taxon>Heterolobosea</taxon>
        <taxon>Tetramitia</taxon>
        <taxon>Eutetramitia</taxon>
        <taxon>Acrasidae</taxon>
        <taxon>Acrasis</taxon>
    </lineage>
</organism>
<feature type="compositionally biased region" description="Low complexity" evidence="3">
    <location>
        <begin position="461"/>
        <end position="476"/>
    </location>
</feature>
<evidence type="ECO:0000256" key="3">
    <source>
        <dbReference type="SAM" id="MobiDB-lite"/>
    </source>
</evidence>
<dbReference type="Proteomes" id="UP001431209">
    <property type="component" value="Unassembled WGS sequence"/>
</dbReference>
<dbReference type="InterPro" id="IPR042044">
    <property type="entry name" value="EXOC6PINT-1/Sec15/Tip20_C_dom2"/>
</dbReference>
<dbReference type="InterPro" id="IPR048359">
    <property type="entry name" value="EXOC6_Sec15_N"/>
</dbReference>
<dbReference type="Pfam" id="PF20651">
    <property type="entry name" value="EXOC6_Sec15_N"/>
    <property type="match status" value="1"/>
</dbReference>